<dbReference type="PROSITE" id="PS51044">
    <property type="entry name" value="ZF_SP_RING"/>
    <property type="match status" value="1"/>
</dbReference>
<feature type="region of interest" description="Disordered" evidence="9">
    <location>
        <begin position="116"/>
        <end position="141"/>
    </location>
</feature>
<feature type="domain" description="SP-RING-type" evidence="10">
    <location>
        <begin position="321"/>
        <end position="406"/>
    </location>
</feature>
<evidence type="ECO:0000256" key="6">
    <source>
        <dbReference type="ARBA" id="ARBA00022786"/>
    </source>
</evidence>
<comment type="caution">
    <text evidence="12">The sequence shown here is derived from an EMBL/GenBank/DDBJ whole genome shotgun (WGS) entry which is preliminary data.</text>
</comment>
<keyword evidence="7" id="KW-0862">Zinc</keyword>
<keyword evidence="5 8" id="KW-0863">Zinc-finger</keyword>
<keyword evidence="12" id="KW-0436">Ligase</keyword>
<evidence type="ECO:0000313" key="12">
    <source>
        <dbReference type="EMBL" id="GMM58734.1"/>
    </source>
</evidence>
<dbReference type="InterPro" id="IPR013083">
    <property type="entry name" value="Znf_RING/FYVE/PHD"/>
</dbReference>
<feature type="compositionally biased region" description="Polar residues" evidence="9">
    <location>
        <begin position="636"/>
        <end position="651"/>
    </location>
</feature>
<keyword evidence="6" id="KW-0833">Ubl conjugation pathway</keyword>
<dbReference type="Gene3D" id="3.30.40.10">
    <property type="entry name" value="Zinc/RING finger domain, C3HC4 (zinc finger)"/>
    <property type="match status" value="1"/>
</dbReference>
<dbReference type="AlphaFoldDB" id="A0AAV5S4E7"/>
<feature type="compositionally biased region" description="Polar residues" evidence="9">
    <location>
        <begin position="758"/>
        <end position="780"/>
    </location>
</feature>
<keyword evidence="4" id="KW-0479">Metal-binding</keyword>
<feature type="region of interest" description="Disordered" evidence="9">
    <location>
        <begin position="543"/>
        <end position="564"/>
    </location>
</feature>
<evidence type="ECO:0000256" key="3">
    <source>
        <dbReference type="ARBA" id="ARBA00022679"/>
    </source>
</evidence>
<dbReference type="Pfam" id="PF14324">
    <property type="entry name" value="PINIT"/>
    <property type="match status" value="1"/>
</dbReference>
<evidence type="ECO:0000256" key="9">
    <source>
        <dbReference type="SAM" id="MobiDB-lite"/>
    </source>
</evidence>
<dbReference type="GO" id="GO:0061665">
    <property type="term" value="F:SUMO ligase activity"/>
    <property type="evidence" value="ECO:0007669"/>
    <property type="project" value="TreeGrafter"/>
</dbReference>
<feature type="domain" description="PINIT" evidence="11">
    <location>
        <begin position="129"/>
        <end position="289"/>
    </location>
</feature>
<evidence type="ECO:0000256" key="8">
    <source>
        <dbReference type="PROSITE-ProRule" id="PRU00452"/>
    </source>
</evidence>
<sequence length="780" mass="87792">MLDFPLDDPPSNRNGVNSYIEIHLNRVRDVIEHLKVPQLKSLCRSCKLNANNRKFELMEALVNYFSDLFYDSYRMIDEFSCIKYLFQKVQQNEPLPDFMELLTAKYHNKNLDAVPVKQRRRAKATGTKDSNSPQKSVGKKNVMTSPYANSIHFEESPFYKLEKLIPESAQKIYVTNGRCTCTINFNLSKEEFHSLQHDEHQRLYVLCGKVDPLNRRGKAFIQFPSPHEFQMNNQQIVANVKGIKNRPGTAKPADITPYLGSKNAENKFQFVYAFTTVEYILYIYIVRTIPPEAIVQQILSQPKIVKAATLYYLKQTIDDDGDDDFITTSTVMSLNCPISCTRMVNPVKSDMCKHIECFDALWFLHSQMQIPTWQCPICQLPIKIEHLAVSEYVKEILDTADQGVEQVKLFSNGSWEPFCDENENNGGHSDSESESGSSKHGALKKEDKADEFHSDMGNPSPDNAASNHVVISLDSDDDDNNLNQTTTAPSNVSNNIAYNTGDSSDRSMVQRSLDPKKTQMTSFNLASESNDNSAVFGQKNRSTVLSEETSSNSDFSTPLRNTTYENRHPSILNRQIKFPTYLQSNPFFNGETQNGSSNDKNEKDMSCNISQDPSESTVIIQGLDRQRIGIGTGKMESQSLRAENPNVTISHPNDEANIPIEPGNLSTNMEITRDSDIGLRSPSESSRIASVVHTDLEISSKNARSGPVLPDLPSLDAINKVSKKVDDKTQQETTQGSHQMSSIIKKPIVAPFQPRRMYSTTLPQKRQLSNSSQPPSVSER</sequence>
<dbReference type="Gene3D" id="1.10.720.30">
    <property type="entry name" value="SAP domain"/>
    <property type="match status" value="1"/>
</dbReference>
<dbReference type="PROSITE" id="PS51466">
    <property type="entry name" value="PINIT"/>
    <property type="match status" value="1"/>
</dbReference>
<feature type="compositionally biased region" description="Polar residues" evidence="9">
    <location>
        <begin position="731"/>
        <end position="742"/>
    </location>
</feature>
<dbReference type="PANTHER" id="PTHR10782:SF4">
    <property type="entry name" value="TONALLI, ISOFORM E"/>
    <property type="match status" value="1"/>
</dbReference>
<dbReference type="EMBL" id="BTGD01000025">
    <property type="protein sequence ID" value="GMM58734.1"/>
    <property type="molecule type" value="Genomic_DNA"/>
</dbReference>
<evidence type="ECO:0000259" key="10">
    <source>
        <dbReference type="PROSITE" id="PS51044"/>
    </source>
</evidence>
<proteinExistence type="inferred from homology"/>
<keyword evidence="13" id="KW-1185">Reference proteome</keyword>
<reference evidence="12 13" key="1">
    <citation type="journal article" date="2023" name="Elife">
        <title>Identification of key yeast species and microbe-microbe interactions impacting larval growth of Drosophila in the wild.</title>
        <authorList>
            <person name="Mure A."/>
            <person name="Sugiura Y."/>
            <person name="Maeda R."/>
            <person name="Honda K."/>
            <person name="Sakurai N."/>
            <person name="Takahashi Y."/>
            <person name="Watada M."/>
            <person name="Katoh T."/>
            <person name="Gotoh A."/>
            <person name="Gotoh Y."/>
            <person name="Taniguchi I."/>
            <person name="Nakamura K."/>
            <person name="Hayashi T."/>
            <person name="Katayama T."/>
            <person name="Uemura T."/>
            <person name="Hattori Y."/>
        </authorList>
    </citation>
    <scope>NUCLEOTIDE SEQUENCE [LARGE SCALE GENOMIC DNA]</scope>
    <source>
        <strain evidence="12 13">KH-74</strain>
    </source>
</reference>
<dbReference type="SUPFAM" id="SSF68906">
    <property type="entry name" value="SAP domain"/>
    <property type="match status" value="1"/>
</dbReference>
<dbReference type="InterPro" id="IPR004181">
    <property type="entry name" value="Znf_MIZ"/>
</dbReference>
<dbReference type="PANTHER" id="PTHR10782">
    <property type="entry name" value="ZINC FINGER MIZ DOMAIN-CONTAINING PROTEIN"/>
    <property type="match status" value="1"/>
</dbReference>
<accession>A0AAV5S4E7</accession>
<dbReference type="InterPro" id="IPR023321">
    <property type="entry name" value="PINIT"/>
</dbReference>
<evidence type="ECO:0000256" key="1">
    <source>
        <dbReference type="ARBA" id="ARBA00004718"/>
    </source>
</evidence>
<feature type="region of interest" description="Disordered" evidence="9">
    <location>
        <begin position="419"/>
        <end position="508"/>
    </location>
</feature>
<feature type="compositionally biased region" description="Polar residues" evidence="9">
    <location>
        <begin position="585"/>
        <end position="598"/>
    </location>
</feature>
<gene>
    <name evidence="12" type="ORF">DAKH74_053510</name>
</gene>
<dbReference type="Pfam" id="PF02891">
    <property type="entry name" value="zf-MIZ"/>
    <property type="match status" value="1"/>
</dbReference>
<dbReference type="GO" id="GO:0016874">
    <property type="term" value="F:ligase activity"/>
    <property type="evidence" value="ECO:0007669"/>
    <property type="project" value="UniProtKB-KW"/>
</dbReference>
<dbReference type="GO" id="GO:0000785">
    <property type="term" value="C:chromatin"/>
    <property type="evidence" value="ECO:0007669"/>
    <property type="project" value="TreeGrafter"/>
</dbReference>
<evidence type="ECO:0000256" key="5">
    <source>
        <dbReference type="ARBA" id="ARBA00022771"/>
    </source>
</evidence>
<evidence type="ECO:0000256" key="2">
    <source>
        <dbReference type="ARBA" id="ARBA00005383"/>
    </source>
</evidence>
<name>A0AAV5S4E7_MAUHU</name>
<evidence type="ECO:0000259" key="11">
    <source>
        <dbReference type="PROSITE" id="PS51466"/>
    </source>
</evidence>
<keyword evidence="3" id="KW-0808">Transferase</keyword>
<dbReference type="GO" id="GO:0016925">
    <property type="term" value="P:protein sumoylation"/>
    <property type="evidence" value="ECO:0007669"/>
    <property type="project" value="TreeGrafter"/>
</dbReference>
<protein>
    <submittedName>
        <fullName evidence="12">SUMO ligase</fullName>
    </submittedName>
</protein>
<evidence type="ECO:0000256" key="7">
    <source>
        <dbReference type="ARBA" id="ARBA00022833"/>
    </source>
</evidence>
<dbReference type="GO" id="GO:0008270">
    <property type="term" value="F:zinc ion binding"/>
    <property type="evidence" value="ECO:0007669"/>
    <property type="project" value="UniProtKB-KW"/>
</dbReference>
<feature type="region of interest" description="Disordered" evidence="9">
    <location>
        <begin position="585"/>
        <end position="614"/>
    </location>
</feature>
<organism evidence="12 13">
    <name type="scientific">Maudiozyma humilis</name>
    <name type="common">Sour dough yeast</name>
    <name type="synonym">Kazachstania humilis</name>
    <dbReference type="NCBI Taxonomy" id="51915"/>
    <lineage>
        <taxon>Eukaryota</taxon>
        <taxon>Fungi</taxon>
        <taxon>Dikarya</taxon>
        <taxon>Ascomycota</taxon>
        <taxon>Saccharomycotina</taxon>
        <taxon>Saccharomycetes</taxon>
        <taxon>Saccharomycetales</taxon>
        <taxon>Saccharomycetaceae</taxon>
        <taxon>Maudiozyma</taxon>
    </lineage>
</organism>
<dbReference type="Gene3D" id="2.60.120.780">
    <property type="entry name" value="PINIT domain"/>
    <property type="match status" value="1"/>
</dbReference>
<dbReference type="InterPro" id="IPR038654">
    <property type="entry name" value="PINIT_sf"/>
</dbReference>
<dbReference type="InterPro" id="IPR036361">
    <property type="entry name" value="SAP_dom_sf"/>
</dbReference>
<feature type="region of interest" description="Disordered" evidence="9">
    <location>
        <begin position="636"/>
        <end position="657"/>
    </location>
</feature>
<dbReference type="Proteomes" id="UP001377567">
    <property type="component" value="Unassembled WGS sequence"/>
</dbReference>
<feature type="compositionally biased region" description="Polar residues" evidence="9">
    <location>
        <begin position="484"/>
        <end position="508"/>
    </location>
</feature>
<dbReference type="SUPFAM" id="SSF57850">
    <property type="entry name" value="RING/U-box"/>
    <property type="match status" value="1"/>
</dbReference>
<evidence type="ECO:0000256" key="4">
    <source>
        <dbReference type="ARBA" id="ARBA00022723"/>
    </source>
</evidence>
<comment type="pathway">
    <text evidence="1">Protein modification; protein sumoylation.</text>
</comment>
<evidence type="ECO:0000313" key="13">
    <source>
        <dbReference type="Proteomes" id="UP001377567"/>
    </source>
</evidence>
<feature type="compositionally biased region" description="Basic and acidic residues" evidence="9">
    <location>
        <begin position="443"/>
        <end position="454"/>
    </location>
</feature>
<feature type="compositionally biased region" description="Low complexity" evidence="9">
    <location>
        <begin position="424"/>
        <end position="438"/>
    </location>
</feature>
<comment type="similarity">
    <text evidence="2">Belongs to the PIAS family.</text>
</comment>
<feature type="region of interest" description="Disordered" evidence="9">
    <location>
        <begin position="723"/>
        <end position="780"/>
    </location>
</feature>